<organism evidence="2 3">
    <name type="scientific">Legionella londiniensis</name>
    <dbReference type="NCBI Taxonomy" id="45068"/>
    <lineage>
        <taxon>Bacteria</taxon>
        <taxon>Pseudomonadati</taxon>
        <taxon>Pseudomonadota</taxon>
        <taxon>Gammaproteobacteria</taxon>
        <taxon>Legionellales</taxon>
        <taxon>Legionellaceae</taxon>
        <taxon>Legionella</taxon>
    </lineage>
</organism>
<proteinExistence type="predicted"/>
<accession>A0A0W0VNU4</accession>
<evidence type="ECO:0000256" key="1">
    <source>
        <dbReference type="SAM" id="MobiDB-lite"/>
    </source>
</evidence>
<feature type="region of interest" description="Disordered" evidence="1">
    <location>
        <begin position="52"/>
        <end position="78"/>
    </location>
</feature>
<evidence type="ECO:0000313" key="3">
    <source>
        <dbReference type="Proteomes" id="UP000054997"/>
    </source>
</evidence>
<name>A0A0W0VNU4_9GAMM</name>
<dbReference type="Proteomes" id="UP000054997">
    <property type="component" value="Unassembled WGS sequence"/>
</dbReference>
<dbReference type="EMBL" id="LNYK01000014">
    <property type="protein sequence ID" value="KTD21740.1"/>
    <property type="molecule type" value="Genomic_DNA"/>
</dbReference>
<dbReference type="AlphaFoldDB" id="A0A0W0VNU4"/>
<feature type="compositionally biased region" description="Basic and acidic residues" evidence="1">
    <location>
        <begin position="69"/>
        <end position="78"/>
    </location>
</feature>
<feature type="region of interest" description="Disordered" evidence="1">
    <location>
        <begin position="1"/>
        <end position="24"/>
    </location>
</feature>
<gene>
    <name evidence="2" type="ORF">Llon_0905</name>
</gene>
<dbReference type="PATRIC" id="fig|45068.5.peg.974"/>
<reference evidence="2 3" key="1">
    <citation type="submission" date="2015-11" db="EMBL/GenBank/DDBJ databases">
        <title>Genomic analysis of 38 Legionella species identifies large and diverse effector repertoires.</title>
        <authorList>
            <person name="Burstein D."/>
            <person name="Amaro F."/>
            <person name="Zusman T."/>
            <person name="Lifshitz Z."/>
            <person name="Cohen O."/>
            <person name="Gilbert J.A."/>
            <person name="Pupko T."/>
            <person name="Shuman H.A."/>
            <person name="Segal G."/>
        </authorList>
    </citation>
    <scope>NUCLEOTIDE SEQUENCE [LARGE SCALE GENOMIC DNA]</scope>
    <source>
        <strain evidence="2 3">ATCC 49505</strain>
    </source>
</reference>
<protein>
    <submittedName>
        <fullName evidence="2">Uncharacterized protein</fullName>
    </submittedName>
</protein>
<keyword evidence="3" id="KW-1185">Reference proteome</keyword>
<feature type="compositionally biased region" description="Low complexity" evidence="1">
    <location>
        <begin position="57"/>
        <end position="68"/>
    </location>
</feature>
<comment type="caution">
    <text evidence="2">The sequence shown here is derived from an EMBL/GenBank/DDBJ whole genome shotgun (WGS) entry which is preliminary data.</text>
</comment>
<evidence type="ECO:0000313" key="2">
    <source>
        <dbReference type="EMBL" id="KTD21740.1"/>
    </source>
</evidence>
<sequence length="78" mass="8983">MRLFFQRPQHAQTPSTPPKLACHTKNDQKIEKLLDKASELMKNINMSSRHFLEHAKNNNTGNNNSNNGKNEHTFPRKG</sequence>
<dbReference type="RefSeq" id="WP_058528903.1">
    <property type="nucleotide sequence ID" value="NZ_CAAAHZ010000002.1"/>
</dbReference>